<gene>
    <name evidence="1" type="ORF">PeribacterD1_0223</name>
</gene>
<proteinExistence type="predicted"/>
<accession>A0A0S1SMX6</accession>
<accession>A0A0S1SPR5</accession>
<evidence type="ECO:0000313" key="2">
    <source>
        <dbReference type="Proteomes" id="UP000069135"/>
    </source>
</evidence>
<sequence length="103" mass="11434">MPALRIEFLPLQDALSHTSEENEQVLNAEREAIITQGIESLRFKMAGSMQCILWVSGTEEDIVTLRAYLDGRHFIYTCYEGTSATQQLPQSGDGNEDTGPSNP</sequence>
<accession>A0A0S1SUM1</accession>
<dbReference type="STRING" id="1735162.PeribacterB2_0223"/>
<name>A0A0S1SKA7_9BACT</name>
<reference evidence="2" key="1">
    <citation type="submission" date="2015-10" db="EMBL/GenBank/DDBJ databases">
        <title>Analysis of five complete genome sequences for members of the class Peribacteria in the recently recognized Peregrinibacteria bacterial phylum.</title>
        <authorList>
            <person name="Anantharaman K."/>
            <person name="Brown C.T."/>
            <person name="Burstein D."/>
            <person name="Castelle C.J."/>
            <person name="Probst A.J."/>
            <person name="Thomas B.C."/>
            <person name="Williams K.H."/>
            <person name="Banfield J.F."/>
        </authorList>
    </citation>
    <scope>NUCLEOTIDE SEQUENCE [LARGE SCALE GENOMIC DNA]</scope>
</reference>
<dbReference type="AlphaFoldDB" id="A0A0S1SKA7"/>
<accession>A0A0S1SH44</accession>
<protein>
    <submittedName>
        <fullName evidence="1">Uncharacterized protein</fullName>
    </submittedName>
</protein>
<reference evidence="1 2" key="2">
    <citation type="journal article" date="2016" name="PeerJ">
        <title>Analysis of five complete genome sequences for members of the class Peribacteria in the recently recognized Peregrinibacteria bacterial phylum.</title>
        <authorList>
            <person name="Anantharaman K."/>
            <person name="Brown C.T."/>
            <person name="Burstein D."/>
            <person name="Castelle C.J."/>
            <person name="Probst A.J."/>
            <person name="Thomas B.C."/>
            <person name="Williams K.H."/>
            <person name="Banfield J.F."/>
        </authorList>
    </citation>
    <scope>NUCLEOTIDE SEQUENCE [LARGE SCALE GENOMIC DNA]</scope>
    <source>
        <strain evidence="1">RIFOXYD1_FULL_PER-ii_59_16</strain>
    </source>
</reference>
<dbReference type="KEGG" id="prf:PeribacterA2_0223"/>
<dbReference type="Proteomes" id="UP000069135">
    <property type="component" value="Chromosome"/>
</dbReference>
<organism evidence="1 2">
    <name type="scientific">Candidatus Peribacter riflensis</name>
    <dbReference type="NCBI Taxonomy" id="1735162"/>
    <lineage>
        <taxon>Bacteria</taxon>
        <taxon>Candidatus Peregrinibacteriota</taxon>
        <taxon>Candidatus Peribacteria</taxon>
        <taxon>Candidatus Peribacterales</taxon>
        <taxon>Candidatus Peribacteraceae</taxon>
        <taxon>Candidatus Peribacter</taxon>
    </lineage>
</organism>
<evidence type="ECO:0000313" key="1">
    <source>
        <dbReference type="EMBL" id="ALM12922.1"/>
    </source>
</evidence>
<dbReference type="EMBL" id="CP013065">
    <property type="protein sequence ID" value="ALM12922.1"/>
    <property type="molecule type" value="Genomic_DNA"/>
</dbReference>
<accession>A0A0S1SKA7</accession>